<keyword evidence="1" id="KW-0732">Signal</keyword>
<protein>
    <recommendedName>
        <fullName evidence="4">Cyanovirin-N domain-containing protein</fullName>
    </recommendedName>
</protein>
<evidence type="ECO:0008006" key="4">
    <source>
        <dbReference type="Google" id="ProtNLM"/>
    </source>
</evidence>
<dbReference type="Proteomes" id="UP000016801">
    <property type="component" value="Unassembled WGS sequence"/>
</dbReference>
<evidence type="ECO:0000313" key="2">
    <source>
        <dbReference type="EMBL" id="CCE29309.1"/>
    </source>
</evidence>
<reference evidence="2 3" key="1">
    <citation type="journal article" date="2013" name="PLoS Genet.">
        <title>Plant-symbiotic fungi as chemical engineers: Multi-genome analysis of the Clavicipitaceae reveals dynamics of alkaloid loci.</title>
        <authorList>
            <person name="Schardl C.L."/>
            <person name="Young C.A."/>
            <person name="Hesse U."/>
            <person name="Amyotte S.G."/>
            <person name="Andreeva K."/>
            <person name="Calie P.J."/>
            <person name="Fleetwood D.J."/>
            <person name="Haws D.C."/>
            <person name="Moore N."/>
            <person name="Oeser B."/>
            <person name="Panaccione D.G."/>
            <person name="Schweri K.K."/>
            <person name="Voisey C.R."/>
            <person name="Farman M.L."/>
            <person name="Jaromczyk J.W."/>
            <person name="Roe B.A."/>
            <person name="O'Sullivan D.M."/>
            <person name="Scott B."/>
            <person name="Tudzynski P."/>
            <person name="An Z."/>
            <person name="Arnaoudova E.G."/>
            <person name="Bullock C.T."/>
            <person name="Charlton N.D."/>
            <person name="Chen L."/>
            <person name="Cox M."/>
            <person name="Dinkins R.D."/>
            <person name="Florea S."/>
            <person name="Glenn A.E."/>
            <person name="Gordon A."/>
            <person name="Gueldener U."/>
            <person name="Harris D.R."/>
            <person name="Hollin W."/>
            <person name="Jaromczyk J."/>
            <person name="Johnson R.D."/>
            <person name="Khan A.K."/>
            <person name="Leistner E."/>
            <person name="Leuchtmann A."/>
            <person name="Li C."/>
            <person name="Liu J."/>
            <person name="Liu J."/>
            <person name="Liu M."/>
            <person name="Mace W."/>
            <person name="Machado C."/>
            <person name="Nagabhyru P."/>
            <person name="Pan J."/>
            <person name="Schmid J."/>
            <person name="Sugawara K."/>
            <person name="Steiner U."/>
            <person name="Takach J.E."/>
            <person name="Tanaka E."/>
            <person name="Webb J.S."/>
            <person name="Wilson E.V."/>
            <person name="Wiseman J.L."/>
            <person name="Yoshida R."/>
            <person name="Zeng Z."/>
        </authorList>
    </citation>
    <scope>NUCLEOTIDE SEQUENCE [LARGE SCALE GENOMIC DNA]</scope>
    <source>
        <strain evidence="2 3">20.1</strain>
    </source>
</reference>
<evidence type="ECO:0000313" key="3">
    <source>
        <dbReference type="Proteomes" id="UP000016801"/>
    </source>
</evidence>
<sequence>MKLFTSLPLALFACHALAQCKKGAFNGSRDQDGLDIRDQCSLGPNSLYTCKDKGKTVMTVAHSKVAPEAFTFTAFDVDATVYINCDNGKSELFSCRVGSSAMILFWECDGTVSSISNVHQK</sequence>
<feature type="chain" id="PRO_5004018709" description="Cyanovirin-N domain-containing protein" evidence="1">
    <location>
        <begin position="19"/>
        <end position="121"/>
    </location>
</feature>
<dbReference type="OrthoDB" id="4950518at2759"/>
<proteinExistence type="predicted"/>
<keyword evidence="3" id="KW-1185">Reference proteome</keyword>
<accession>M1WD68</accession>
<dbReference type="VEuPathDB" id="FungiDB:CPUR_03002"/>
<comment type="caution">
    <text evidence="2">The sequence shown here is derived from an EMBL/GenBank/DDBJ whole genome shotgun (WGS) entry which is preliminary data.</text>
</comment>
<gene>
    <name evidence="2" type="ORF">CPUR_03002</name>
</gene>
<dbReference type="HOGENOM" id="CLU_2037824_0_0_1"/>
<evidence type="ECO:0000256" key="1">
    <source>
        <dbReference type="SAM" id="SignalP"/>
    </source>
</evidence>
<name>M1WD68_CLAP2</name>
<feature type="signal peptide" evidence="1">
    <location>
        <begin position="1"/>
        <end position="18"/>
    </location>
</feature>
<dbReference type="EMBL" id="CAGA01000013">
    <property type="protein sequence ID" value="CCE29309.1"/>
    <property type="molecule type" value="Genomic_DNA"/>
</dbReference>
<organism evidence="2 3">
    <name type="scientific">Claviceps purpurea (strain 20.1)</name>
    <name type="common">Ergot fungus</name>
    <name type="synonym">Sphacelia segetum</name>
    <dbReference type="NCBI Taxonomy" id="1111077"/>
    <lineage>
        <taxon>Eukaryota</taxon>
        <taxon>Fungi</taxon>
        <taxon>Dikarya</taxon>
        <taxon>Ascomycota</taxon>
        <taxon>Pezizomycotina</taxon>
        <taxon>Sordariomycetes</taxon>
        <taxon>Hypocreomycetidae</taxon>
        <taxon>Hypocreales</taxon>
        <taxon>Clavicipitaceae</taxon>
        <taxon>Claviceps</taxon>
    </lineage>
</organism>
<dbReference type="PhylomeDB" id="M1WD68"/>
<dbReference type="AlphaFoldDB" id="M1WD68"/>